<dbReference type="EMBL" id="HF936260">
    <property type="protein sequence ID" value="CCX34000.1"/>
    <property type="molecule type" value="Genomic_DNA"/>
</dbReference>
<evidence type="ECO:0000259" key="1">
    <source>
        <dbReference type="Pfam" id="PF17921"/>
    </source>
</evidence>
<reference evidence="2 3" key="1">
    <citation type="journal article" date="2013" name="PLoS Genet.">
        <title>The genome and development-dependent transcriptomes of Pyronema confluens: a window into fungal evolution.</title>
        <authorList>
            <person name="Traeger S."/>
            <person name="Altegoer F."/>
            <person name="Freitag M."/>
            <person name="Gabaldon T."/>
            <person name="Kempken F."/>
            <person name="Kumar A."/>
            <person name="Marcet-Houben M."/>
            <person name="Poggeler S."/>
            <person name="Stajich J.E."/>
            <person name="Nowrousian M."/>
        </authorList>
    </citation>
    <scope>NUCLEOTIDE SEQUENCE [LARGE SCALE GENOMIC DNA]</scope>
    <source>
        <strain evidence="3">CBS 100304</strain>
        <tissue evidence="2">Vegetative mycelium</tissue>
    </source>
</reference>
<evidence type="ECO:0000313" key="3">
    <source>
        <dbReference type="Proteomes" id="UP000018144"/>
    </source>
</evidence>
<gene>
    <name evidence="2" type="ORF">PCON_02263</name>
</gene>
<feature type="domain" description="Integrase zinc-binding" evidence="1">
    <location>
        <begin position="67"/>
        <end position="102"/>
    </location>
</feature>
<dbReference type="InterPro" id="IPR041588">
    <property type="entry name" value="Integrase_H2C2"/>
</dbReference>
<dbReference type="Gene3D" id="1.10.340.70">
    <property type="match status" value="1"/>
</dbReference>
<keyword evidence="3" id="KW-1185">Reference proteome</keyword>
<protein>
    <recommendedName>
        <fullName evidence="1">Integrase zinc-binding domain-containing protein</fullName>
    </recommendedName>
</protein>
<evidence type="ECO:0000313" key="2">
    <source>
        <dbReference type="EMBL" id="CCX34000.1"/>
    </source>
</evidence>
<sequence>MIPGALLLTNCYICSGSRSTPACTTYPGRKHTYGAVQHVRGTRLRDTKNRILETENGVLLRKGKLWVPQDMVETIMKSDPDMKMAGHFGQDKTIELIRRNFW</sequence>
<dbReference type="AlphaFoldDB" id="U4LPX0"/>
<proteinExistence type="predicted"/>
<dbReference type="OrthoDB" id="3341476at2759"/>
<dbReference type="Proteomes" id="UP000018144">
    <property type="component" value="Unassembled WGS sequence"/>
</dbReference>
<dbReference type="Pfam" id="PF17921">
    <property type="entry name" value="Integrase_H2C2"/>
    <property type="match status" value="1"/>
</dbReference>
<name>U4LPX0_PYROM</name>
<organism evidence="2 3">
    <name type="scientific">Pyronema omphalodes (strain CBS 100304)</name>
    <name type="common">Pyronema confluens</name>
    <dbReference type="NCBI Taxonomy" id="1076935"/>
    <lineage>
        <taxon>Eukaryota</taxon>
        <taxon>Fungi</taxon>
        <taxon>Dikarya</taxon>
        <taxon>Ascomycota</taxon>
        <taxon>Pezizomycotina</taxon>
        <taxon>Pezizomycetes</taxon>
        <taxon>Pezizales</taxon>
        <taxon>Pyronemataceae</taxon>
        <taxon>Pyronema</taxon>
    </lineage>
</organism>
<accession>U4LPX0</accession>